<evidence type="ECO:0000313" key="6">
    <source>
        <dbReference type="EMBL" id="RCH92620.1"/>
    </source>
</evidence>
<feature type="site" description="Deprotonates C-terminal active site Cys" evidence="3">
    <location>
        <position position="25"/>
    </location>
</feature>
<feature type="active site" description="Nucleophile" evidence="3">
    <location>
        <position position="34"/>
    </location>
</feature>
<dbReference type="PIRSF" id="PIRSF000077">
    <property type="entry name" value="Thioredoxin"/>
    <property type="match status" value="1"/>
</dbReference>
<dbReference type="Proteomes" id="UP000253551">
    <property type="component" value="Unassembled WGS sequence"/>
</dbReference>
<dbReference type="InterPro" id="IPR017937">
    <property type="entry name" value="Thioredoxin_CS"/>
</dbReference>
<proteinExistence type="inferred from homology"/>
<organism evidence="6 7">
    <name type="scientific">Rhizopus stolonifer</name>
    <name type="common">Rhizopus nigricans</name>
    <dbReference type="NCBI Taxonomy" id="4846"/>
    <lineage>
        <taxon>Eukaryota</taxon>
        <taxon>Fungi</taxon>
        <taxon>Fungi incertae sedis</taxon>
        <taxon>Mucoromycota</taxon>
        <taxon>Mucoromycotina</taxon>
        <taxon>Mucoromycetes</taxon>
        <taxon>Mucorales</taxon>
        <taxon>Mucorineae</taxon>
        <taxon>Rhizopodaceae</taxon>
        <taxon>Rhizopus</taxon>
    </lineage>
</organism>
<dbReference type="InterPro" id="IPR005746">
    <property type="entry name" value="Thioredoxin"/>
</dbReference>
<dbReference type="CDD" id="cd02947">
    <property type="entry name" value="TRX_family"/>
    <property type="match status" value="1"/>
</dbReference>
<dbReference type="GO" id="GO:0015035">
    <property type="term" value="F:protein-disulfide reductase activity"/>
    <property type="evidence" value="ECO:0007669"/>
    <property type="project" value="InterPro"/>
</dbReference>
<dbReference type="OrthoDB" id="2121326at2759"/>
<name>A0A367JRN7_RHIST</name>
<dbReference type="PRINTS" id="PR00421">
    <property type="entry name" value="THIOREDOXIN"/>
</dbReference>
<dbReference type="PROSITE" id="PS51352">
    <property type="entry name" value="THIOREDOXIN_2"/>
    <property type="match status" value="1"/>
</dbReference>
<dbReference type="SUPFAM" id="SSF52833">
    <property type="entry name" value="Thioredoxin-like"/>
    <property type="match status" value="1"/>
</dbReference>
<dbReference type="AlphaFoldDB" id="A0A367JRN7"/>
<dbReference type="NCBIfam" id="TIGR01068">
    <property type="entry name" value="thioredoxin"/>
    <property type="match status" value="1"/>
</dbReference>
<gene>
    <name evidence="6" type="primary">TRX2_2</name>
    <name evidence="6" type="ORF">CU098_004552</name>
</gene>
<keyword evidence="1 4" id="KW-1015">Disulfide bond</keyword>
<feature type="active site" description="Nucleophile" evidence="3">
    <location>
        <position position="31"/>
    </location>
</feature>
<evidence type="ECO:0000256" key="1">
    <source>
        <dbReference type="ARBA" id="ARBA00023157"/>
    </source>
</evidence>
<dbReference type="InterPro" id="IPR013766">
    <property type="entry name" value="Thioredoxin_domain"/>
</dbReference>
<dbReference type="FunFam" id="3.40.30.10:FF:000245">
    <property type="entry name" value="Thioredoxin"/>
    <property type="match status" value="1"/>
</dbReference>
<keyword evidence="7" id="KW-1185">Reference proteome</keyword>
<dbReference type="STRING" id="4846.A0A367JRN7"/>
<accession>A0A367JRN7</accession>
<feature type="disulfide bond" description="Redox-active" evidence="4">
    <location>
        <begin position="31"/>
        <end position="34"/>
    </location>
</feature>
<evidence type="ECO:0000259" key="5">
    <source>
        <dbReference type="PROSITE" id="PS51352"/>
    </source>
</evidence>
<dbReference type="Gene3D" id="3.40.30.10">
    <property type="entry name" value="Glutaredoxin"/>
    <property type="match status" value="1"/>
</dbReference>
<dbReference type="EMBL" id="PJQM01002812">
    <property type="protein sequence ID" value="RCH92620.1"/>
    <property type="molecule type" value="Genomic_DNA"/>
</dbReference>
<dbReference type="PANTHER" id="PTHR46115">
    <property type="entry name" value="THIOREDOXIN-LIKE PROTEIN 1"/>
    <property type="match status" value="1"/>
</dbReference>
<evidence type="ECO:0000256" key="2">
    <source>
        <dbReference type="PIRNR" id="PIRNR000077"/>
    </source>
</evidence>
<keyword evidence="4" id="KW-0676">Redox-active center</keyword>
<reference evidence="6 7" key="1">
    <citation type="journal article" date="2018" name="G3 (Bethesda)">
        <title>Phylogenetic and Phylogenomic Definition of Rhizopus Species.</title>
        <authorList>
            <person name="Gryganskyi A.P."/>
            <person name="Golan J."/>
            <person name="Dolatabadi S."/>
            <person name="Mondo S."/>
            <person name="Robb S."/>
            <person name="Idnurm A."/>
            <person name="Muszewska A."/>
            <person name="Steczkiewicz K."/>
            <person name="Masonjones S."/>
            <person name="Liao H.L."/>
            <person name="Gajdeczka M.T."/>
            <person name="Anike F."/>
            <person name="Vuek A."/>
            <person name="Anishchenko I.M."/>
            <person name="Voigt K."/>
            <person name="de Hoog G.S."/>
            <person name="Smith M.E."/>
            <person name="Heitman J."/>
            <person name="Vilgalys R."/>
            <person name="Stajich J.E."/>
        </authorList>
    </citation>
    <scope>NUCLEOTIDE SEQUENCE [LARGE SCALE GENOMIC DNA]</scope>
    <source>
        <strain evidence="6 7">LSU 92-RS-03</strain>
    </source>
</reference>
<dbReference type="InterPro" id="IPR036249">
    <property type="entry name" value="Thioredoxin-like_sf"/>
</dbReference>
<feature type="domain" description="Thioredoxin" evidence="5">
    <location>
        <begin position="1"/>
        <end position="104"/>
    </location>
</feature>
<feature type="site" description="Contributes to redox potential value" evidence="3">
    <location>
        <position position="33"/>
    </location>
</feature>
<comment type="caution">
    <text evidence="6">The sequence shown here is derived from an EMBL/GenBank/DDBJ whole genome shotgun (WGS) entry which is preliminary data.</text>
</comment>
<evidence type="ECO:0000256" key="4">
    <source>
        <dbReference type="PIRSR" id="PIRSR000077-4"/>
    </source>
</evidence>
<dbReference type="Pfam" id="PF00085">
    <property type="entry name" value="Thioredoxin"/>
    <property type="match status" value="1"/>
</dbReference>
<comment type="similarity">
    <text evidence="2">Belongs to the thioredoxin family.</text>
</comment>
<protein>
    <recommendedName>
        <fullName evidence="2">Thioredoxin</fullName>
    </recommendedName>
</protein>
<evidence type="ECO:0000313" key="7">
    <source>
        <dbReference type="Proteomes" id="UP000253551"/>
    </source>
</evidence>
<dbReference type="PROSITE" id="PS00194">
    <property type="entry name" value="THIOREDOXIN_1"/>
    <property type="match status" value="1"/>
</dbReference>
<sequence length="104" mass="11745">MPIIEIGSHETFQKVIQHNKLIVVDFYAVWCGPCKAIAPRMESFAATYSDVVFLKVDVDTLKETAAQYQITAMPTILFFKQGQKLGQVVGANIKEIQDKIEQLR</sequence>
<feature type="site" description="Contributes to redox potential value" evidence="3">
    <location>
        <position position="32"/>
    </location>
</feature>
<evidence type="ECO:0000256" key="3">
    <source>
        <dbReference type="PIRSR" id="PIRSR000077-1"/>
    </source>
</evidence>